<keyword evidence="2" id="KW-1185">Reference proteome</keyword>
<evidence type="ECO:0000313" key="1">
    <source>
        <dbReference type="EMBL" id="KAI0083821.1"/>
    </source>
</evidence>
<name>A0ACB8TPB1_9APHY</name>
<protein>
    <submittedName>
        <fullName evidence="1">CHAT domain-containing protein</fullName>
    </submittedName>
</protein>
<dbReference type="EMBL" id="MU274952">
    <property type="protein sequence ID" value="KAI0083821.1"/>
    <property type="molecule type" value="Genomic_DNA"/>
</dbReference>
<evidence type="ECO:0000313" key="2">
    <source>
        <dbReference type="Proteomes" id="UP001055072"/>
    </source>
</evidence>
<accession>A0ACB8TPB1</accession>
<comment type="caution">
    <text evidence="1">The sequence shown here is derived from an EMBL/GenBank/DDBJ whole genome shotgun (WGS) entry which is preliminary data.</text>
</comment>
<reference evidence="1" key="1">
    <citation type="journal article" date="2021" name="Environ. Microbiol.">
        <title>Gene family expansions and transcriptome signatures uncover fungal adaptations to wood decay.</title>
        <authorList>
            <person name="Hage H."/>
            <person name="Miyauchi S."/>
            <person name="Viragh M."/>
            <person name="Drula E."/>
            <person name="Min B."/>
            <person name="Chaduli D."/>
            <person name="Navarro D."/>
            <person name="Favel A."/>
            <person name="Norest M."/>
            <person name="Lesage-Meessen L."/>
            <person name="Balint B."/>
            <person name="Merenyi Z."/>
            <person name="de Eugenio L."/>
            <person name="Morin E."/>
            <person name="Martinez A.T."/>
            <person name="Baldrian P."/>
            <person name="Stursova M."/>
            <person name="Martinez M.J."/>
            <person name="Novotny C."/>
            <person name="Magnuson J.K."/>
            <person name="Spatafora J.W."/>
            <person name="Maurice S."/>
            <person name="Pangilinan J."/>
            <person name="Andreopoulos W."/>
            <person name="LaButti K."/>
            <person name="Hundley H."/>
            <person name="Na H."/>
            <person name="Kuo A."/>
            <person name="Barry K."/>
            <person name="Lipzen A."/>
            <person name="Henrissat B."/>
            <person name="Riley R."/>
            <person name="Ahrendt S."/>
            <person name="Nagy L.G."/>
            <person name="Grigoriev I.V."/>
            <person name="Martin F."/>
            <person name="Rosso M.N."/>
        </authorList>
    </citation>
    <scope>NUCLEOTIDE SEQUENCE</scope>
    <source>
        <strain evidence="1">CBS 384.51</strain>
    </source>
</reference>
<organism evidence="1 2">
    <name type="scientific">Irpex rosettiformis</name>
    <dbReference type="NCBI Taxonomy" id="378272"/>
    <lineage>
        <taxon>Eukaryota</taxon>
        <taxon>Fungi</taxon>
        <taxon>Dikarya</taxon>
        <taxon>Basidiomycota</taxon>
        <taxon>Agaricomycotina</taxon>
        <taxon>Agaricomycetes</taxon>
        <taxon>Polyporales</taxon>
        <taxon>Irpicaceae</taxon>
        <taxon>Irpex</taxon>
    </lineage>
</organism>
<dbReference type="Proteomes" id="UP001055072">
    <property type="component" value="Unassembled WGS sequence"/>
</dbReference>
<proteinExistence type="predicted"/>
<sequence>MDPSQDTQGESGKAFYERYRQHGNIEDLERCVAIWREEVQSAGNSDVETAYALHYLGLALQALFECYGQPNDLEEAIASYQHVLKLMPDGNADMPSALNNLGNALQTRYESSGSSVDLQDAIFHYTHAIELTPEGSPAMAPQLNNLGNALLTRYKFSGSSVDLQDAIVHYTHAIELNPEGSPYMASWLNNLGTALRRRYESSGSSVDLQDAIVHHTHAMELTPESSPDMASRLNNLGNALWTRYESSGSSVDLQDAIVHHTHAIELTPEGSPGMASWLNNLGIALRTRYKSSGSSVDLQDAIVHFTHAIELIPEDSPDMASWLNNLAIALQTRYESSGSSVDLQDAIVHYTHAIELTPEGSPYMASWLNNLGIALWTQYHSVDLQDAIVHHTHAIELTPKGHPKRACYFYRLGTLYFLSMESGYKEADNAIQAMHAFAGAMEQPSGDPYWSVKAGLKYIELLSMTPSISTPLPLTKLDAHQQILNLIPRVIWLGYDLQKRYRKLTSLNVSVSHAVADAITAGKYQQALEWLECSRAIVWAQVLQLHTPLDDLAQHHPQLASRLQATSTALQKDASELHATLASSNFPTSSKGHFHTRAKDAYDFALEYDHIIKEVRLLEGFKNFLQPKQASQLMASCIPGVVVIINMHRSRCDALVLIHNEDIIHIPLPLFSYNHARELQTQLWSIVRRRPKARNDMRDSDGNDLTESFPTAAGSSDTQLDEEVEMRTILYDLWAQIVRPIVDALKHKGFFESGLGGDLPHITWCPTGPLVFLPLHAAGIYPPHGISETIMDVAVSSYTPTLDVLLRPRAPRRDNNGGHANYPKLLVVHQPNVPGYVPIPRTVDEAEEIHKAFRSRANVVDEPNGTVEAVLEGMRTHDWVHLACHGMQDIENRLNSAFALSDGKLTLSRLMSEHIPSAELAVLSACQTAMGDEELPEEAIHLAAGMLNIGYRSVIGTMWSIYDESAPIVMKPFYRTMAKQVAKGGEVQPAYALHEATRVLRKKVGEKNFMQWVPYIHLGL</sequence>
<gene>
    <name evidence="1" type="ORF">BDY19DRAFT_1029981</name>
</gene>